<proteinExistence type="predicted"/>
<dbReference type="AlphaFoldDB" id="A0AAW6PTU0"/>
<dbReference type="Proteomes" id="UP001217741">
    <property type="component" value="Unassembled WGS sequence"/>
</dbReference>
<comment type="caution">
    <text evidence="2">The sequence shown here is derived from an EMBL/GenBank/DDBJ whole genome shotgun (WGS) entry which is preliminary data.</text>
</comment>
<reference evidence="2" key="1">
    <citation type="submission" date="2023-03" db="EMBL/GenBank/DDBJ databases">
        <title>Draft assemblies of triclosan tolerant bacteria isolated from returned activated sludge.</title>
        <authorList>
            <person name="Van Hamelsveld S."/>
        </authorList>
    </citation>
    <scope>NUCLEOTIDE SEQUENCE</scope>
    <source>
        <strain evidence="2">GW210012_S60</strain>
    </source>
</reference>
<dbReference type="InterPro" id="IPR032710">
    <property type="entry name" value="NTF2-like_dom_sf"/>
</dbReference>
<evidence type="ECO:0000259" key="1">
    <source>
        <dbReference type="Pfam" id="PF13577"/>
    </source>
</evidence>
<dbReference type="CDD" id="cd00531">
    <property type="entry name" value="NTF2_like"/>
    <property type="match status" value="1"/>
</dbReference>
<feature type="domain" description="SnoaL-like" evidence="1">
    <location>
        <begin position="12"/>
        <end position="133"/>
    </location>
</feature>
<name>A0AAW6PTU0_PSEPU</name>
<protein>
    <submittedName>
        <fullName evidence="2">Nuclear transport factor 2 family protein</fullName>
    </submittedName>
</protein>
<dbReference type="RefSeq" id="WP_236198254.1">
    <property type="nucleotide sequence ID" value="NZ_BQII01000071.1"/>
</dbReference>
<gene>
    <name evidence="2" type="ORF">P3W50_20635</name>
</gene>
<evidence type="ECO:0000313" key="3">
    <source>
        <dbReference type="Proteomes" id="UP001217741"/>
    </source>
</evidence>
<dbReference type="EMBL" id="JARJLO010000318">
    <property type="protein sequence ID" value="MDF3872855.1"/>
    <property type="molecule type" value="Genomic_DNA"/>
</dbReference>
<sequence length="139" mass="15056">MSNEKKNISCEVACSRLIADFAHYVDSKEYESLVALFTEDGSFERRGEVLKGRAAILEAMRARPADVVTRHVCTNIRIDQVASNSAVGTCTLLLFHGSAAQGGGSTESSSAVTIAEYRDTFVATQNGWQIAARIAHVIF</sequence>
<dbReference type="InterPro" id="IPR037401">
    <property type="entry name" value="SnoaL-like"/>
</dbReference>
<evidence type="ECO:0000313" key="2">
    <source>
        <dbReference type="EMBL" id="MDF3872855.1"/>
    </source>
</evidence>
<organism evidence="2 3">
    <name type="scientific">Pseudomonas putida</name>
    <name type="common">Arthrobacter siderocapsulatus</name>
    <dbReference type="NCBI Taxonomy" id="303"/>
    <lineage>
        <taxon>Bacteria</taxon>
        <taxon>Pseudomonadati</taxon>
        <taxon>Pseudomonadota</taxon>
        <taxon>Gammaproteobacteria</taxon>
        <taxon>Pseudomonadales</taxon>
        <taxon>Pseudomonadaceae</taxon>
        <taxon>Pseudomonas</taxon>
    </lineage>
</organism>
<dbReference type="SUPFAM" id="SSF54427">
    <property type="entry name" value="NTF2-like"/>
    <property type="match status" value="1"/>
</dbReference>
<dbReference type="Pfam" id="PF13577">
    <property type="entry name" value="SnoaL_4"/>
    <property type="match status" value="1"/>
</dbReference>
<accession>A0AAW6PTU0</accession>
<dbReference type="Gene3D" id="3.10.450.50">
    <property type="match status" value="1"/>
</dbReference>